<dbReference type="Proteomes" id="UP000254821">
    <property type="component" value="Unassembled WGS sequence"/>
</dbReference>
<reference evidence="1 2" key="1">
    <citation type="submission" date="2018-06" db="EMBL/GenBank/DDBJ databases">
        <authorList>
            <consortium name="Pathogen Informatics"/>
            <person name="Doyle S."/>
        </authorList>
    </citation>
    <scope>NUCLEOTIDE SEQUENCE [LARGE SCALE GENOMIC DNA]</scope>
    <source>
        <strain evidence="1 2">NCTC8105</strain>
    </source>
</reference>
<gene>
    <name evidence="1" type="ORF">NCTC8105_03473</name>
</gene>
<organism evidence="1 2">
    <name type="scientific">Hafnia alvei</name>
    <dbReference type="NCBI Taxonomy" id="569"/>
    <lineage>
        <taxon>Bacteria</taxon>
        <taxon>Pseudomonadati</taxon>
        <taxon>Pseudomonadota</taxon>
        <taxon>Gammaproteobacteria</taxon>
        <taxon>Enterobacterales</taxon>
        <taxon>Hafniaceae</taxon>
        <taxon>Hafnia</taxon>
    </lineage>
</organism>
<evidence type="ECO:0000313" key="2">
    <source>
        <dbReference type="Proteomes" id="UP000254821"/>
    </source>
</evidence>
<proteinExistence type="predicted"/>
<dbReference type="EMBL" id="UGHP01000001">
    <property type="protein sequence ID" value="STQ81293.1"/>
    <property type="molecule type" value="Genomic_DNA"/>
</dbReference>
<sequence length="106" mass="12047">MVIEGRQGVGDLHVVHFLLRRQCQHSLLFFQPPVTWAGSGSFMFSLIGHLMQPAEHMPVCCFHVDNDVHWPQASHQWDVEAIPGRIAPFVPLSLWFVDGRDDTDEA</sequence>
<protein>
    <submittedName>
        <fullName evidence="1">Uncharacterized protein</fullName>
    </submittedName>
</protein>
<dbReference type="AlphaFoldDB" id="A0A377PPP8"/>
<name>A0A377PPP8_HAFAL</name>
<accession>A0A377PPP8</accession>
<evidence type="ECO:0000313" key="1">
    <source>
        <dbReference type="EMBL" id="STQ81293.1"/>
    </source>
</evidence>